<evidence type="ECO:0000313" key="2">
    <source>
        <dbReference type="EMBL" id="NYJ76709.1"/>
    </source>
</evidence>
<evidence type="ECO:0000259" key="1">
    <source>
        <dbReference type="SMART" id="SM01022"/>
    </source>
</evidence>
<dbReference type="AlphaFoldDB" id="A0A7Z0GIN5"/>
<feature type="domain" description="ASCH" evidence="1">
    <location>
        <begin position="46"/>
        <end position="147"/>
    </location>
</feature>
<keyword evidence="3" id="KW-1185">Reference proteome</keyword>
<name>A0A7Z0GIN5_9MICC</name>
<dbReference type="SUPFAM" id="SSF53927">
    <property type="entry name" value="Cytidine deaminase-like"/>
    <property type="match status" value="1"/>
</dbReference>
<dbReference type="InterPro" id="IPR016193">
    <property type="entry name" value="Cytidine_deaminase-like"/>
</dbReference>
<dbReference type="SMART" id="SM01022">
    <property type="entry name" value="ASCH"/>
    <property type="match status" value="1"/>
</dbReference>
<comment type="caution">
    <text evidence="2">The sequence shown here is derived from an EMBL/GenBank/DDBJ whole genome shotgun (WGS) entry which is preliminary data.</text>
</comment>
<dbReference type="Proteomes" id="UP000535437">
    <property type="component" value="Unassembled WGS sequence"/>
</dbReference>
<proteinExistence type="predicted"/>
<dbReference type="Gene3D" id="2.30.130.30">
    <property type="entry name" value="Hypothetical protein"/>
    <property type="match status" value="1"/>
</dbReference>
<dbReference type="InterPro" id="IPR007374">
    <property type="entry name" value="ASCH_domain"/>
</dbReference>
<organism evidence="2 3">
    <name type="scientific">Nesterenkonia xinjiangensis</name>
    <dbReference type="NCBI Taxonomy" id="225327"/>
    <lineage>
        <taxon>Bacteria</taxon>
        <taxon>Bacillati</taxon>
        <taxon>Actinomycetota</taxon>
        <taxon>Actinomycetes</taxon>
        <taxon>Micrococcales</taxon>
        <taxon>Micrococcaceae</taxon>
        <taxon>Nesterenkonia</taxon>
    </lineage>
</organism>
<dbReference type="SUPFAM" id="SSF88697">
    <property type="entry name" value="PUA domain-like"/>
    <property type="match status" value="1"/>
</dbReference>
<sequence length="147" mass="16029">MLTMNDRRVLEAAHDAASGLGPGSTHTVASAAIDVSGRIHTGVNVLHFAAQYHDDVAAGRKTVTVRLDDPQRIGPVTMVFEDAEAEGYRILHGVVETIEQRTFGELTPEDVRRENAPSLEALHAGLRTHYPHITDDALVDVVGFRLR</sequence>
<dbReference type="EMBL" id="JACCFY010000001">
    <property type="protein sequence ID" value="NYJ76709.1"/>
    <property type="molecule type" value="Genomic_DNA"/>
</dbReference>
<dbReference type="Pfam" id="PF04266">
    <property type="entry name" value="ASCH"/>
    <property type="match status" value="1"/>
</dbReference>
<dbReference type="GO" id="GO:0003824">
    <property type="term" value="F:catalytic activity"/>
    <property type="evidence" value="ECO:0007669"/>
    <property type="project" value="InterPro"/>
</dbReference>
<dbReference type="InterPro" id="IPR015947">
    <property type="entry name" value="PUA-like_sf"/>
</dbReference>
<reference evidence="2 3" key="1">
    <citation type="submission" date="2020-07" db="EMBL/GenBank/DDBJ databases">
        <title>Sequencing the genomes of 1000 actinobacteria strains.</title>
        <authorList>
            <person name="Klenk H.-P."/>
        </authorList>
    </citation>
    <scope>NUCLEOTIDE SEQUENCE [LARGE SCALE GENOMIC DNA]</scope>
    <source>
        <strain evidence="2 3">DSM 15475</strain>
    </source>
</reference>
<gene>
    <name evidence="2" type="ORF">HNR09_000120</name>
</gene>
<evidence type="ECO:0000313" key="3">
    <source>
        <dbReference type="Proteomes" id="UP000535437"/>
    </source>
</evidence>
<dbReference type="CDD" id="cd06552">
    <property type="entry name" value="ASCH_yqfb_like"/>
    <property type="match status" value="1"/>
</dbReference>
<accession>A0A7Z0GIN5</accession>
<protein>
    <recommendedName>
        <fullName evidence="1">ASCH domain-containing protein</fullName>
    </recommendedName>
</protein>